<proteinExistence type="predicted"/>
<keyword evidence="3" id="KW-1185">Reference proteome</keyword>
<organism evidence="2 3">
    <name type="scientific">Methylobacterium crusticola</name>
    <dbReference type="NCBI Taxonomy" id="1697972"/>
    <lineage>
        <taxon>Bacteria</taxon>
        <taxon>Pseudomonadati</taxon>
        <taxon>Pseudomonadota</taxon>
        <taxon>Alphaproteobacteria</taxon>
        <taxon>Hyphomicrobiales</taxon>
        <taxon>Methylobacteriaceae</taxon>
        <taxon>Methylobacterium</taxon>
    </lineage>
</organism>
<protein>
    <submittedName>
        <fullName evidence="2">Uncharacterized protein</fullName>
    </submittedName>
</protein>
<dbReference type="EMBL" id="BPQH01000012">
    <property type="protein sequence ID" value="GJD51200.1"/>
    <property type="molecule type" value="Genomic_DNA"/>
</dbReference>
<feature type="region of interest" description="Disordered" evidence="1">
    <location>
        <begin position="98"/>
        <end position="118"/>
    </location>
</feature>
<evidence type="ECO:0000313" key="2">
    <source>
        <dbReference type="EMBL" id="GJD51200.1"/>
    </source>
</evidence>
<feature type="region of interest" description="Disordered" evidence="1">
    <location>
        <begin position="1"/>
        <end position="56"/>
    </location>
</feature>
<evidence type="ECO:0000256" key="1">
    <source>
        <dbReference type="SAM" id="MobiDB-lite"/>
    </source>
</evidence>
<comment type="caution">
    <text evidence="2">The sequence shown here is derived from an EMBL/GenBank/DDBJ whole genome shotgun (WGS) entry which is preliminary data.</text>
</comment>
<evidence type="ECO:0000313" key="3">
    <source>
        <dbReference type="Proteomes" id="UP001055167"/>
    </source>
</evidence>
<dbReference type="Proteomes" id="UP001055167">
    <property type="component" value="Unassembled WGS sequence"/>
</dbReference>
<feature type="compositionally biased region" description="Polar residues" evidence="1">
    <location>
        <begin position="109"/>
        <end position="118"/>
    </location>
</feature>
<name>A0ABQ4R226_9HYPH</name>
<accession>A0ABQ4R226</accession>
<reference evidence="2" key="1">
    <citation type="journal article" date="2021" name="Front. Microbiol.">
        <title>Comprehensive Comparative Genomics and Phenotyping of Methylobacterium Species.</title>
        <authorList>
            <person name="Alessa O."/>
            <person name="Ogura Y."/>
            <person name="Fujitani Y."/>
            <person name="Takami H."/>
            <person name="Hayashi T."/>
            <person name="Sahin N."/>
            <person name="Tani A."/>
        </authorList>
    </citation>
    <scope>NUCLEOTIDE SEQUENCE</scope>
    <source>
        <strain evidence="2">KCTC 52305</strain>
    </source>
</reference>
<gene>
    <name evidence="2" type="ORF">OPKNFCMD_3952</name>
</gene>
<sequence>MAARETVDACGQRAAPPARVPDRAGARDPTGAAASRHPGNPGGQRASAPPRRSTRLRNGWMRTSAQIPAARNGSAWWNASTAARSGASSRKRLPIIVAPSSARSGPETRVSTGSGPAR</sequence>
<reference evidence="2" key="2">
    <citation type="submission" date="2021-08" db="EMBL/GenBank/DDBJ databases">
        <authorList>
            <person name="Tani A."/>
            <person name="Ola A."/>
            <person name="Ogura Y."/>
            <person name="Katsura K."/>
            <person name="Hayashi T."/>
        </authorList>
    </citation>
    <scope>NUCLEOTIDE SEQUENCE</scope>
    <source>
        <strain evidence="2">KCTC 52305</strain>
    </source>
</reference>